<sequence>LGVNEKSAGSMERRRRKKTLMQRVASYSSGAFVRQTRKLNDEEVENTRWKDSRESDIMETLRGKRSVTWRNDSGLLARLYRATMILRPVSSRGS</sequence>
<organism evidence="2 3">
    <name type="scientific">Melipona bicolor</name>
    <dbReference type="NCBI Taxonomy" id="60889"/>
    <lineage>
        <taxon>Eukaryota</taxon>
        <taxon>Metazoa</taxon>
        <taxon>Ecdysozoa</taxon>
        <taxon>Arthropoda</taxon>
        <taxon>Hexapoda</taxon>
        <taxon>Insecta</taxon>
        <taxon>Pterygota</taxon>
        <taxon>Neoptera</taxon>
        <taxon>Endopterygota</taxon>
        <taxon>Hymenoptera</taxon>
        <taxon>Apocrita</taxon>
        <taxon>Aculeata</taxon>
        <taxon>Apoidea</taxon>
        <taxon>Anthophila</taxon>
        <taxon>Apidae</taxon>
        <taxon>Melipona</taxon>
    </lineage>
</organism>
<name>A0AA40FN33_9HYME</name>
<comment type="caution">
    <text evidence="2">The sequence shown here is derived from an EMBL/GenBank/DDBJ whole genome shotgun (WGS) entry which is preliminary data.</text>
</comment>
<accession>A0AA40FN33</accession>
<reference evidence="2" key="1">
    <citation type="submission" date="2021-10" db="EMBL/GenBank/DDBJ databases">
        <title>Melipona bicolor Genome sequencing and assembly.</title>
        <authorList>
            <person name="Araujo N.S."/>
            <person name="Arias M.C."/>
        </authorList>
    </citation>
    <scope>NUCLEOTIDE SEQUENCE</scope>
    <source>
        <strain evidence="2">USP_2M_L1-L4_2017</strain>
        <tissue evidence="2">Whole body</tissue>
    </source>
</reference>
<feature type="region of interest" description="Disordered" evidence="1">
    <location>
        <begin position="1"/>
        <end position="20"/>
    </location>
</feature>
<dbReference type="AlphaFoldDB" id="A0AA40FN33"/>
<dbReference type="EMBL" id="JAHYIQ010000025">
    <property type="protein sequence ID" value="KAK1121801.1"/>
    <property type="molecule type" value="Genomic_DNA"/>
</dbReference>
<evidence type="ECO:0000313" key="2">
    <source>
        <dbReference type="EMBL" id="KAK1121801.1"/>
    </source>
</evidence>
<gene>
    <name evidence="2" type="ORF">K0M31_010112</name>
</gene>
<dbReference type="Proteomes" id="UP001177670">
    <property type="component" value="Unassembled WGS sequence"/>
</dbReference>
<keyword evidence="3" id="KW-1185">Reference proteome</keyword>
<protein>
    <submittedName>
        <fullName evidence="2">Uncharacterized protein</fullName>
    </submittedName>
</protein>
<evidence type="ECO:0000313" key="3">
    <source>
        <dbReference type="Proteomes" id="UP001177670"/>
    </source>
</evidence>
<evidence type="ECO:0000256" key="1">
    <source>
        <dbReference type="SAM" id="MobiDB-lite"/>
    </source>
</evidence>
<feature type="non-terminal residue" evidence="2">
    <location>
        <position position="1"/>
    </location>
</feature>
<proteinExistence type="predicted"/>